<dbReference type="AlphaFoldDB" id="A0A5B7ICD0"/>
<reference evidence="1 2" key="1">
    <citation type="submission" date="2019-05" db="EMBL/GenBank/DDBJ databases">
        <title>Another draft genome of Portunus trituberculatus and its Hox gene families provides insights of decapod evolution.</title>
        <authorList>
            <person name="Jeong J.-H."/>
            <person name="Song I."/>
            <person name="Kim S."/>
            <person name="Choi T."/>
            <person name="Kim D."/>
            <person name="Ryu S."/>
            <person name="Kim W."/>
        </authorList>
    </citation>
    <scope>NUCLEOTIDE SEQUENCE [LARGE SCALE GENOMIC DNA]</scope>
    <source>
        <tissue evidence="1">Muscle</tissue>
    </source>
</reference>
<proteinExistence type="predicted"/>
<name>A0A5B7ICD0_PORTR</name>
<dbReference type="Proteomes" id="UP000324222">
    <property type="component" value="Unassembled WGS sequence"/>
</dbReference>
<protein>
    <submittedName>
        <fullName evidence="1">Uncharacterized protein</fullName>
    </submittedName>
</protein>
<keyword evidence="2" id="KW-1185">Reference proteome</keyword>
<evidence type="ECO:0000313" key="1">
    <source>
        <dbReference type="EMBL" id="MPC78578.1"/>
    </source>
</evidence>
<dbReference type="EMBL" id="VSRR010048792">
    <property type="protein sequence ID" value="MPC78578.1"/>
    <property type="molecule type" value="Genomic_DNA"/>
</dbReference>
<sequence>MCGEETWGGVGKKGPDKWLRSVALIGSRRRVERPRDALTSGFRKLVHSSQAAQVELFKADATGNSEIRLIFCILTVLCYGPPVTYSTTLTSSACYLIRHLSTSPPRHRLMNPPRHRLMKPRYCPKLDSRGPIRLKRKC</sequence>
<comment type="caution">
    <text evidence="1">The sequence shown here is derived from an EMBL/GenBank/DDBJ whole genome shotgun (WGS) entry which is preliminary data.</text>
</comment>
<evidence type="ECO:0000313" key="2">
    <source>
        <dbReference type="Proteomes" id="UP000324222"/>
    </source>
</evidence>
<gene>
    <name evidence="1" type="ORF">E2C01_073068</name>
</gene>
<accession>A0A5B7ICD0</accession>
<organism evidence="1 2">
    <name type="scientific">Portunus trituberculatus</name>
    <name type="common">Swimming crab</name>
    <name type="synonym">Neptunus trituberculatus</name>
    <dbReference type="NCBI Taxonomy" id="210409"/>
    <lineage>
        <taxon>Eukaryota</taxon>
        <taxon>Metazoa</taxon>
        <taxon>Ecdysozoa</taxon>
        <taxon>Arthropoda</taxon>
        <taxon>Crustacea</taxon>
        <taxon>Multicrustacea</taxon>
        <taxon>Malacostraca</taxon>
        <taxon>Eumalacostraca</taxon>
        <taxon>Eucarida</taxon>
        <taxon>Decapoda</taxon>
        <taxon>Pleocyemata</taxon>
        <taxon>Brachyura</taxon>
        <taxon>Eubrachyura</taxon>
        <taxon>Portunoidea</taxon>
        <taxon>Portunidae</taxon>
        <taxon>Portuninae</taxon>
        <taxon>Portunus</taxon>
    </lineage>
</organism>